<dbReference type="EMBL" id="JACGWJ010000031">
    <property type="protein sequence ID" value="KAL0298775.1"/>
    <property type="molecule type" value="Genomic_DNA"/>
</dbReference>
<protein>
    <submittedName>
        <fullName evidence="1">Uncharacterized protein</fullName>
    </submittedName>
</protein>
<accession>A0AAW2JVU7</accession>
<reference evidence="1" key="2">
    <citation type="journal article" date="2024" name="Plant">
        <title>Genomic evolution and insights into agronomic trait innovations of Sesamum species.</title>
        <authorList>
            <person name="Miao H."/>
            <person name="Wang L."/>
            <person name="Qu L."/>
            <person name="Liu H."/>
            <person name="Sun Y."/>
            <person name="Le M."/>
            <person name="Wang Q."/>
            <person name="Wei S."/>
            <person name="Zheng Y."/>
            <person name="Lin W."/>
            <person name="Duan Y."/>
            <person name="Cao H."/>
            <person name="Xiong S."/>
            <person name="Wang X."/>
            <person name="Wei L."/>
            <person name="Li C."/>
            <person name="Ma Q."/>
            <person name="Ju M."/>
            <person name="Zhao R."/>
            <person name="Li G."/>
            <person name="Mu C."/>
            <person name="Tian Q."/>
            <person name="Mei H."/>
            <person name="Zhang T."/>
            <person name="Gao T."/>
            <person name="Zhang H."/>
        </authorList>
    </citation>
    <scope>NUCLEOTIDE SEQUENCE</scope>
    <source>
        <strain evidence="1">G02</strain>
    </source>
</reference>
<dbReference type="AlphaFoldDB" id="A0AAW2JVU7"/>
<proteinExistence type="predicted"/>
<organism evidence="1">
    <name type="scientific">Sesamum radiatum</name>
    <name type="common">Black benniseed</name>
    <dbReference type="NCBI Taxonomy" id="300843"/>
    <lineage>
        <taxon>Eukaryota</taxon>
        <taxon>Viridiplantae</taxon>
        <taxon>Streptophyta</taxon>
        <taxon>Embryophyta</taxon>
        <taxon>Tracheophyta</taxon>
        <taxon>Spermatophyta</taxon>
        <taxon>Magnoliopsida</taxon>
        <taxon>eudicotyledons</taxon>
        <taxon>Gunneridae</taxon>
        <taxon>Pentapetalae</taxon>
        <taxon>asterids</taxon>
        <taxon>lamiids</taxon>
        <taxon>Lamiales</taxon>
        <taxon>Pedaliaceae</taxon>
        <taxon>Sesamum</taxon>
    </lineage>
</organism>
<gene>
    <name evidence="1" type="ORF">Sradi_6537300</name>
</gene>
<sequence length="111" mass="12548">MRDALEDQLYHHIRQWRGATVYWKFIRHHIFSEGDTLLFIVGGPGNLVLDVLQTFLKALPSCKPLLEDLLLGQLRSSLSCSCRRRRYRGTFTSEGAATWAGASAAAFPYCC</sequence>
<comment type="caution">
    <text evidence="1">The sequence shown here is derived from an EMBL/GenBank/DDBJ whole genome shotgun (WGS) entry which is preliminary data.</text>
</comment>
<reference evidence="1" key="1">
    <citation type="submission" date="2020-06" db="EMBL/GenBank/DDBJ databases">
        <authorList>
            <person name="Li T."/>
            <person name="Hu X."/>
            <person name="Zhang T."/>
            <person name="Song X."/>
            <person name="Zhang H."/>
            <person name="Dai N."/>
            <person name="Sheng W."/>
            <person name="Hou X."/>
            <person name="Wei L."/>
        </authorList>
    </citation>
    <scope>NUCLEOTIDE SEQUENCE</scope>
    <source>
        <strain evidence="1">G02</strain>
        <tissue evidence="1">Leaf</tissue>
    </source>
</reference>
<name>A0AAW2JVU7_SESRA</name>
<evidence type="ECO:0000313" key="1">
    <source>
        <dbReference type="EMBL" id="KAL0298775.1"/>
    </source>
</evidence>